<feature type="region of interest" description="Disordered" evidence="1">
    <location>
        <begin position="607"/>
        <end position="635"/>
    </location>
</feature>
<dbReference type="EMBL" id="CAUJNA010000617">
    <property type="protein sequence ID" value="CAJ1379320.1"/>
    <property type="molecule type" value="Genomic_DNA"/>
</dbReference>
<feature type="compositionally biased region" description="Basic residues" evidence="1">
    <location>
        <begin position="660"/>
        <end position="681"/>
    </location>
</feature>
<protein>
    <submittedName>
        <fullName evidence="2">Uncharacterized protein</fullName>
    </submittedName>
</protein>
<comment type="caution">
    <text evidence="2">The sequence shown here is derived from an EMBL/GenBank/DDBJ whole genome shotgun (WGS) entry which is preliminary data.</text>
</comment>
<gene>
    <name evidence="2" type="ORF">EVOR1521_LOCUS7593</name>
</gene>
<accession>A0AA36MNI6</accession>
<dbReference type="Proteomes" id="UP001178507">
    <property type="component" value="Unassembled WGS sequence"/>
</dbReference>
<feature type="compositionally biased region" description="Basic and acidic residues" evidence="1">
    <location>
        <begin position="34"/>
        <end position="43"/>
    </location>
</feature>
<evidence type="ECO:0000256" key="1">
    <source>
        <dbReference type="SAM" id="MobiDB-lite"/>
    </source>
</evidence>
<feature type="compositionally biased region" description="Basic and acidic residues" evidence="1">
    <location>
        <begin position="1"/>
        <end position="19"/>
    </location>
</feature>
<proteinExistence type="predicted"/>
<evidence type="ECO:0000313" key="3">
    <source>
        <dbReference type="Proteomes" id="UP001178507"/>
    </source>
</evidence>
<dbReference type="AlphaFoldDB" id="A0AA36MNI6"/>
<organism evidence="2 3">
    <name type="scientific">Effrenium voratum</name>
    <dbReference type="NCBI Taxonomy" id="2562239"/>
    <lineage>
        <taxon>Eukaryota</taxon>
        <taxon>Sar</taxon>
        <taxon>Alveolata</taxon>
        <taxon>Dinophyceae</taxon>
        <taxon>Suessiales</taxon>
        <taxon>Symbiodiniaceae</taxon>
        <taxon>Effrenium</taxon>
    </lineage>
</organism>
<evidence type="ECO:0000313" key="2">
    <source>
        <dbReference type="EMBL" id="CAJ1379320.1"/>
    </source>
</evidence>
<sequence length="702" mass="77983">MLARYDSRTEPGRGSRAEADMGTGASAGKFALPKGDEAGHDGGDDIACEEDEDIELPKQALRQYAEGTVEAGPAQQELKDWWTKRMARDPLTDPGDLLRDALSALSAQKSSTYGKGIELLVSALPIADGETALKAAMNNGNKALLFKVMEVIPPEAIETLQDTTWLLNSALPSFFDFEGKWKFDFFEKELLPRAEKALLSAAERRDEVGRCLLLNEQFENQSFPAMACLISLGADITGVLTPPEAISVQAIYKQCLAKVQLWPTHQRLCKAIARGDSAEVKQILKEADPNFDHVEGDASTATPLVLAMRKTFEGRWAEYLFGFKLPHRWDSVQSKSNLEVIKELLASPSIDPNRGAYSYGWHGSCVRLSPLGMAMIQELDTGSCYHNAQSDQELVAPRRDILQLFLDHPDTDLEHVYYQQFEEGEPEQRGALGLLDRDYRVGKDYLAAQMLMQAGALMTPAWKRNLEELDSTVKDLQAELEKSLEEEKEARPAELPEVEYQDDVEYTPHEKLDGELVVEGISLKPQFVGAKAPPLSAILQSRLKDMEGVKAWYSVVRKGSNVLTEPKSFPAAFCRVAAALRKAMGKVGLCKVLDFLEFFEFNRPKETGSRSAHTVRSSVRRLPKPTGRAPWTSLGAPCRSPSTICICFSGPSTTGTPASAKRRPRRAPSAKRRPRRPRKRLPVAGRKTGSWPQRVEEDDEEY</sequence>
<name>A0AA36MNI6_9DINO</name>
<feature type="region of interest" description="Disordered" evidence="1">
    <location>
        <begin position="651"/>
        <end position="702"/>
    </location>
</feature>
<reference evidence="2" key="1">
    <citation type="submission" date="2023-08" db="EMBL/GenBank/DDBJ databases">
        <authorList>
            <person name="Chen Y."/>
            <person name="Shah S."/>
            <person name="Dougan E. K."/>
            <person name="Thang M."/>
            <person name="Chan C."/>
        </authorList>
    </citation>
    <scope>NUCLEOTIDE SEQUENCE</scope>
</reference>
<feature type="region of interest" description="Disordered" evidence="1">
    <location>
        <begin position="1"/>
        <end position="47"/>
    </location>
</feature>
<keyword evidence="3" id="KW-1185">Reference proteome</keyword>